<dbReference type="SMART" id="SM00184">
    <property type="entry name" value="RING"/>
    <property type="match status" value="1"/>
</dbReference>
<feature type="compositionally biased region" description="Low complexity" evidence="13">
    <location>
        <begin position="402"/>
        <end position="420"/>
    </location>
</feature>
<accession>A0A9P6QGG1</accession>
<dbReference type="GO" id="GO:0061630">
    <property type="term" value="F:ubiquitin protein ligase activity"/>
    <property type="evidence" value="ECO:0007669"/>
    <property type="project" value="UniProtKB-EC"/>
</dbReference>
<evidence type="ECO:0000256" key="1">
    <source>
        <dbReference type="ARBA" id="ARBA00000900"/>
    </source>
</evidence>
<gene>
    <name evidence="16" type="ORF">DFQ27_009626</name>
</gene>
<protein>
    <recommendedName>
        <fullName evidence="3">RING-type E3 ubiquitin transferase</fullName>
        <ecNumber evidence="3">2.3.2.27</ecNumber>
    </recommendedName>
</protein>
<keyword evidence="6" id="KW-0479">Metal-binding</keyword>
<dbReference type="AlphaFoldDB" id="A0A9P6QGG1"/>
<keyword evidence="8" id="KW-0833">Ubl conjugation pathway</keyword>
<evidence type="ECO:0000256" key="2">
    <source>
        <dbReference type="ARBA" id="ARBA00004141"/>
    </source>
</evidence>
<keyword evidence="10 14" id="KW-1133">Transmembrane helix</keyword>
<evidence type="ECO:0000256" key="7">
    <source>
        <dbReference type="ARBA" id="ARBA00022771"/>
    </source>
</evidence>
<evidence type="ECO:0000256" key="9">
    <source>
        <dbReference type="ARBA" id="ARBA00022833"/>
    </source>
</evidence>
<feature type="compositionally biased region" description="Polar residues" evidence="13">
    <location>
        <begin position="1"/>
        <end position="13"/>
    </location>
</feature>
<feature type="region of interest" description="Disordered" evidence="13">
    <location>
        <begin position="481"/>
        <end position="504"/>
    </location>
</feature>
<dbReference type="InterPro" id="IPR011016">
    <property type="entry name" value="Znf_RING-CH"/>
</dbReference>
<dbReference type="EC" id="2.3.2.27" evidence="3"/>
<comment type="subcellular location">
    <subcellularLocation>
        <location evidence="2">Membrane</location>
        <topology evidence="2">Multi-pass membrane protein</topology>
    </subcellularLocation>
</comment>
<dbReference type="PANTHER" id="PTHR45977:SF4">
    <property type="entry name" value="RING-TYPE DOMAIN-CONTAINING PROTEIN"/>
    <property type="match status" value="1"/>
</dbReference>
<dbReference type="PROSITE" id="PS50089">
    <property type="entry name" value="ZF_RING_2"/>
    <property type="match status" value="1"/>
</dbReference>
<evidence type="ECO:0000256" key="14">
    <source>
        <dbReference type="SAM" id="Phobius"/>
    </source>
</evidence>
<dbReference type="SMART" id="SM00744">
    <property type="entry name" value="RINGv"/>
    <property type="match status" value="1"/>
</dbReference>
<feature type="region of interest" description="Disordered" evidence="13">
    <location>
        <begin position="328"/>
        <end position="349"/>
    </location>
</feature>
<feature type="transmembrane region" description="Helical" evidence="14">
    <location>
        <begin position="212"/>
        <end position="230"/>
    </location>
</feature>
<feature type="compositionally biased region" description="Pro residues" evidence="13">
    <location>
        <begin position="495"/>
        <end position="504"/>
    </location>
</feature>
<sequence>MEHHNQQQQQSNADMHAAISQPQVESNTLHAQVPPQPTSHQYPPSSISTTVSSVSTLPSPQHPGRAAQVPSPPPLPPTPPPFRQRAMSTVSTERPRSIIEVAVNTGTANPAGRQVRIQWLNEARARWDSLPRTSVIYLSYKTVMTLAKLVTTITLLAMTQSHMDCSLLGLMMILYMLHAVIDYPFAIMRQLHPIRLNQPLSPQQRLMLHEKSLMEVLGTCLFFVSNYFLFQSADCRRSVPPFFYGLLSYVIVDYVGILIPLILCLAAIFCMPFLIRVLTSLDIALGLAGPTGATEDLINTIPVVKYRKPVSVPTTATAAAAASVTLPPPAVLGQQSPESTSSTNPTRQDDTAITMEASESSAVGDAGTSQAVAGTSATAAGKQKQKQWRLDFGFRRKGSGKSDPSSQSSSSSSSSSSPSPKNDDEYLTLEDEQDATCSICLCEYEDEEELRKMPCLHYFHKACVDEWLKLHKSCPLCKREIDEGSEERSRSRRSPPQPSQPLIF</sequence>
<dbReference type="OrthoDB" id="8062037at2759"/>
<dbReference type="Proteomes" id="UP000807716">
    <property type="component" value="Unassembled WGS sequence"/>
</dbReference>
<dbReference type="Pfam" id="PF13639">
    <property type="entry name" value="zf-RING_2"/>
    <property type="match status" value="1"/>
</dbReference>
<evidence type="ECO:0000259" key="15">
    <source>
        <dbReference type="PROSITE" id="PS50089"/>
    </source>
</evidence>
<dbReference type="GO" id="GO:0008270">
    <property type="term" value="F:zinc ion binding"/>
    <property type="evidence" value="ECO:0007669"/>
    <property type="project" value="UniProtKB-KW"/>
</dbReference>
<evidence type="ECO:0000256" key="6">
    <source>
        <dbReference type="ARBA" id="ARBA00022723"/>
    </source>
</evidence>
<feature type="region of interest" description="Disordered" evidence="13">
    <location>
        <begin position="394"/>
        <end position="425"/>
    </location>
</feature>
<dbReference type="SUPFAM" id="SSF57850">
    <property type="entry name" value="RING/U-box"/>
    <property type="match status" value="1"/>
</dbReference>
<feature type="transmembrane region" description="Helical" evidence="14">
    <location>
        <begin position="170"/>
        <end position="191"/>
    </location>
</feature>
<dbReference type="GO" id="GO:0006511">
    <property type="term" value="P:ubiquitin-dependent protein catabolic process"/>
    <property type="evidence" value="ECO:0007669"/>
    <property type="project" value="TreeGrafter"/>
</dbReference>
<evidence type="ECO:0000256" key="3">
    <source>
        <dbReference type="ARBA" id="ARBA00012483"/>
    </source>
</evidence>
<evidence type="ECO:0000256" key="5">
    <source>
        <dbReference type="ARBA" id="ARBA00022692"/>
    </source>
</evidence>
<name>A0A9P6QGG1_9FUNG</name>
<feature type="compositionally biased region" description="Low complexity" evidence="13">
    <location>
        <begin position="43"/>
        <end position="59"/>
    </location>
</feature>
<keyword evidence="4" id="KW-0808">Transferase</keyword>
<proteinExistence type="predicted"/>
<evidence type="ECO:0000313" key="16">
    <source>
        <dbReference type="EMBL" id="KAG0266619.1"/>
    </source>
</evidence>
<evidence type="ECO:0000256" key="13">
    <source>
        <dbReference type="SAM" id="MobiDB-lite"/>
    </source>
</evidence>
<feature type="compositionally biased region" description="Polar residues" evidence="13">
    <location>
        <begin position="20"/>
        <end position="30"/>
    </location>
</feature>
<evidence type="ECO:0000256" key="8">
    <source>
        <dbReference type="ARBA" id="ARBA00022786"/>
    </source>
</evidence>
<dbReference type="GO" id="GO:0016020">
    <property type="term" value="C:membrane"/>
    <property type="evidence" value="ECO:0007669"/>
    <property type="project" value="UniProtKB-SubCell"/>
</dbReference>
<evidence type="ECO:0000256" key="10">
    <source>
        <dbReference type="ARBA" id="ARBA00022989"/>
    </source>
</evidence>
<feature type="compositionally biased region" description="Polar residues" evidence="13">
    <location>
        <begin position="333"/>
        <end position="346"/>
    </location>
</feature>
<dbReference type="InterPro" id="IPR001841">
    <property type="entry name" value="Znf_RING"/>
</dbReference>
<dbReference type="InterPro" id="IPR013083">
    <property type="entry name" value="Znf_RING/FYVE/PHD"/>
</dbReference>
<comment type="catalytic activity">
    <reaction evidence="1">
        <text>S-ubiquitinyl-[E2 ubiquitin-conjugating enzyme]-L-cysteine + [acceptor protein]-L-lysine = [E2 ubiquitin-conjugating enzyme]-L-cysteine + N(6)-ubiquitinyl-[acceptor protein]-L-lysine.</text>
        <dbReference type="EC" id="2.3.2.27"/>
    </reaction>
</comment>
<evidence type="ECO:0000256" key="4">
    <source>
        <dbReference type="ARBA" id="ARBA00022679"/>
    </source>
</evidence>
<evidence type="ECO:0000256" key="11">
    <source>
        <dbReference type="ARBA" id="ARBA00023136"/>
    </source>
</evidence>
<evidence type="ECO:0000313" key="17">
    <source>
        <dbReference type="Proteomes" id="UP000807716"/>
    </source>
</evidence>
<dbReference type="CDD" id="cd16454">
    <property type="entry name" value="RING-H2_PA-TM-RING"/>
    <property type="match status" value="1"/>
</dbReference>
<dbReference type="EMBL" id="JAAAJB010000090">
    <property type="protein sequence ID" value="KAG0266619.1"/>
    <property type="molecule type" value="Genomic_DNA"/>
</dbReference>
<keyword evidence="11 14" id="KW-0472">Membrane</keyword>
<dbReference type="PANTHER" id="PTHR45977">
    <property type="entry name" value="TARGET OF ERK KINASE MPK-1"/>
    <property type="match status" value="1"/>
</dbReference>
<dbReference type="Gene3D" id="3.30.40.10">
    <property type="entry name" value="Zinc/RING finger domain, C3HC4 (zinc finger)"/>
    <property type="match status" value="1"/>
</dbReference>
<comment type="caution">
    <text evidence="16">The sequence shown here is derived from an EMBL/GenBank/DDBJ whole genome shotgun (WGS) entry which is preliminary data.</text>
</comment>
<feature type="region of interest" description="Disordered" evidence="13">
    <location>
        <begin position="1"/>
        <end position="94"/>
    </location>
</feature>
<reference evidence="16" key="1">
    <citation type="journal article" date="2020" name="Fungal Divers.">
        <title>Resolving the Mortierellaceae phylogeny through synthesis of multi-gene phylogenetics and phylogenomics.</title>
        <authorList>
            <person name="Vandepol N."/>
            <person name="Liber J."/>
            <person name="Desiro A."/>
            <person name="Na H."/>
            <person name="Kennedy M."/>
            <person name="Barry K."/>
            <person name="Grigoriev I.V."/>
            <person name="Miller A.N."/>
            <person name="O'Donnell K."/>
            <person name="Stajich J.E."/>
            <person name="Bonito G."/>
        </authorList>
    </citation>
    <scope>NUCLEOTIDE SEQUENCE</scope>
    <source>
        <strain evidence="16">BC1065</strain>
    </source>
</reference>
<keyword evidence="17" id="KW-1185">Reference proteome</keyword>
<keyword evidence="9" id="KW-0862">Zinc</keyword>
<dbReference type="GO" id="GO:0016567">
    <property type="term" value="P:protein ubiquitination"/>
    <property type="evidence" value="ECO:0007669"/>
    <property type="project" value="TreeGrafter"/>
</dbReference>
<keyword evidence="5 14" id="KW-0812">Transmembrane</keyword>
<evidence type="ECO:0000256" key="12">
    <source>
        <dbReference type="PROSITE-ProRule" id="PRU00175"/>
    </source>
</evidence>
<feature type="transmembrane region" description="Helical" evidence="14">
    <location>
        <begin position="242"/>
        <end position="275"/>
    </location>
</feature>
<keyword evidence="7 12" id="KW-0863">Zinc-finger</keyword>
<feature type="domain" description="RING-type" evidence="15">
    <location>
        <begin position="437"/>
        <end position="478"/>
    </location>
</feature>
<organism evidence="16 17">
    <name type="scientific">Actinomortierella ambigua</name>
    <dbReference type="NCBI Taxonomy" id="1343610"/>
    <lineage>
        <taxon>Eukaryota</taxon>
        <taxon>Fungi</taxon>
        <taxon>Fungi incertae sedis</taxon>
        <taxon>Mucoromycota</taxon>
        <taxon>Mortierellomycotina</taxon>
        <taxon>Mortierellomycetes</taxon>
        <taxon>Mortierellales</taxon>
        <taxon>Mortierellaceae</taxon>
        <taxon>Actinomortierella</taxon>
    </lineage>
</organism>
<feature type="compositionally biased region" description="Pro residues" evidence="13">
    <location>
        <begin position="70"/>
        <end position="82"/>
    </location>
</feature>